<keyword evidence="5" id="KW-1185">Reference proteome</keyword>
<organism evidence="4 5">
    <name type="scientific">Athelia psychrophila</name>
    <dbReference type="NCBI Taxonomy" id="1759441"/>
    <lineage>
        <taxon>Eukaryota</taxon>
        <taxon>Fungi</taxon>
        <taxon>Dikarya</taxon>
        <taxon>Basidiomycota</taxon>
        <taxon>Agaricomycotina</taxon>
        <taxon>Agaricomycetes</taxon>
        <taxon>Agaricomycetidae</taxon>
        <taxon>Atheliales</taxon>
        <taxon>Atheliaceae</taxon>
        <taxon>Athelia</taxon>
    </lineage>
</organism>
<dbReference type="FunFam" id="2.60.120.330:FF:000039">
    <property type="entry name" value="Unplaced genomic scaffold supercont1.13, whole genome shotgun sequence"/>
    <property type="match status" value="1"/>
</dbReference>
<evidence type="ECO:0000313" key="5">
    <source>
        <dbReference type="Proteomes" id="UP000076532"/>
    </source>
</evidence>
<evidence type="ECO:0000256" key="2">
    <source>
        <dbReference type="ARBA" id="ARBA00023002"/>
    </source>
</evidence>
<sequence length="381" mass="42371">MSEPISLPVIDIDVFRSHPVDSAEVKSECKKAADALIAFGALIVHDSRVSEEDNSTFLDLLEDYFAQSPSVLKADERPELGYQVGVTLENTEKPKCAADEPCKRVIERLAPEERPLDIMGHHPDPKCRFFWKMGEVPPYETSFPGLNAQNVVPVDEGIKGRWPDNMNKWGTAMKDAVESLTDMVSIGLGLSPSTFRDAGKYGPHLLAPTASDLVKYGSLDTILAGFHTDLNFLTIHGRSRYPGLHIWARNTGRRIPVRFPVGQEGLLLVQAGKQLEHLSGGLIKAGYHEVVVNGATVETIDKRKKTHPTRPLIRISSTFFWHLSSDYDLAPVPELAERARALRADKVNLGKYDEEEEEDGAYQPMKVGQQVQNELKHIALM</sequence>
<gene>
    <name evidence="4" type="ORF">FIBSPDRAFT_783279</name>
</gene>
<protein>
    <submittedName>
        <fullName evidence="4">Clavaminate synthase-like protein</fullName>
    </submittedName>
</protein>
<dbReference type="GO" id="GO:0016491">
    <property type="term" value="F:oxidoreductase activity"/>
    <property type="evidence" value="ECO:0007669"/>
    <property type="project" value="UniProtKB-KW"/>
</dbReference>
<feature type="non-terminal residue" evidence="4">
    <location>
        <position position="381"/>
    </location>
</feature>
<dbReference type="Proteomes" id="UP000076532">
    <property type="component" value="Unassembled WGS sequence"/>
</dbReference>
<dbReference type="InterPro" id="IPR027443">
    <property type="entry name" value="IPNS-like_sf"/>
</dbReference>
<dbReference type="PANTHER" id="PTHR10209:SF874">
    <property type="entry name" value="2-OXOGLUTARATE (2OG) AND FE(II)-DEPENDENT OXYGENASE SUPERFAMILY PROTEIN"/>
    <property type="match status" value="1"/>
</dbReference>
<dbReference type="OrthoDB" id="10248513at2759"/>
<evidence type="ECO:0000313" key="4">
    <source>
        <dbReference type="EMBL" id="KZP25315.1"/>
    </source>
</evidence>
<reference evidence="4 5" key="1">
    <citation type="journal article" date="2016" name="Mol. Biol. Evol.">
        <title>Comparative Genomics of Early-Diverging Mushroom-Forming Fungi Provides Insights into the Origins of Lignocellulose Decay Capabilities.</title>
        <authorList>
            <person name="Nagy L.G."/>
            <person name="Riley R."/>
            <person name="Tritt A."/>
            <person name="Adam C."/>
            <person name="Daum C."/>
            <person name="Floudas D."/>
            <person name="Sun H."/>
            <person name="Yadav J.S."/>
            <person name="Pangilinan J."/>
            <person name="Larsson K.H."/>
            <person name="Matsuura K."/>
            <person name="Barry K."/>
            <person name="Labutti K."/>
            <person name="Kuo R."/>
            <person name="Ohm R.A."/>
            <person name="Bhattacharya S.S."/>
            <person name="Shirouzu T."/>
            <person name="Yoshinaga Y."/>
            <person name="Martin F.M."/>
            <person name="Grigoriev I.V."/>
            <person name="Hibbett D.S."/>
        </authorList>
    </citation>
    <scope>NUCLEOTIDE SEQUENCE [LARGE SCALE GENOMIC DNA]</scope>
    <source>
        <strain evidence="4 5">CBS 109695</strain>
    </source>
</reference>
<keyword evidence="3" id="KW-0408">Iron</keyword>
<evidence type="ECO:0000256" key="3">
    <source>
        <dbReference type="ARBA" id="ARBA00023004"/>
    </source>
</evidence>
<dbReference type="EMBL" id="KV417521">
    <property type="protein sequence ID" value="KZP25315.1"/>
    <property type="molecule type" value="Genomic_DNA"/>
</dbReference>
<keyword evidence="1" id="KW-0479">Metal-binding</keyword>
<dbReference type="PANTHER" id="PTHR10209">
    <property type="entry name" value="OXIDOREDUCTASE, 2OG-FE II OXYGENASE FAMILY PROTEIN"/>
    <property type="match status" value="1"/>
</dbReference>
<name>A0A166NRW5_9AGAM</name>
<dbReference type="Gene3D" id="2.60.120.330">
    <property type="entry name" value="B-lactam Antibiotic, Isopenicillin N Synthase, Chain"/>
    <property type="match status" value="1"/>
</dbReference>
<dbReference type="STRING" id="436010.A0A166NRW5"/>
<accession>A0A166NRW5</accession>
<dbReference type="GO" id="GO:0046872">
    <property type="term" value="F:metal ion binding"/>
    <property type="evidence" value="ECO:0007669"/>
    <property type="project" value="UniProtKB-KW"/>
</dbReference>
<evidence type="ECO:0000256" key="1">
    <source>
        <dbReference type="ARBA" id="ARBA00022723"/>
    </source>
</evidence>
<proteinExistence type="predicted"/>
<dbReference type="AlphaFoldDB" id="A0A166NRW5"/>
<keyword evidence="2" id="KW-0560">Oxidoreductase</keyword>
<dbReference type="SUPFAM" id="SSF51197">
    <property type="entry name" value="Clavaminate synthase-like"/>
    <property type="match status" value="1"/>
</dbReference>